<feature type="domain" description="Flagellar hook-associated protein 2 C-terminal" evidence="7">
    <location>
        <begin position="214"/>
        <end position="433"/>
    </location>
</feature>
<dbReference type="InterPro" id="IPR010810">
    <property type="entry name" value="Flagellin_hook_IN_motif"/>
</dbReference>
<dbReference type="EMBL" id="BMIP01000002">
    <property type="protein sequence ID" value="GGD64195.1"/>
    <property type="molecule type" value="Genomic_DNA"/>
</dbReference>
<evidence type="ECO:0000256" key="5">
    <source>
        <dbReference type="RuleBase" id="RU362066"/>
    </source>
</evidence>
<evidence type="ECO:0000313" key="9">
    <source>
        <dbReference type="Proteomes" id="UP000612349"/>
    </source>
</evidence>
<evidence type="ECO:0000313" key="8">
    <source>
        <dbReference type="EMBL" id="GGD64195.1"/>
    </source>
</evidence>
<protein>
    <recommendedName>
        <fullName evidence="5">Flagellar hook-associated protein 2</fullName>
        <shortName evidence="5">HAP2</shortName>
    </recommendedName>
    <alternativeName>
        <fullName evidence="5">Flagellar cap protein</fullName>
    </alternativeName>
</protein>
<name>A0A917DSZ1_9SPHN</name>
<dbReference type="GO" id="GO:0009421">
    <property type="term" value="C:bacterial-type flagellum filament cap"/>
    <property type="evidence" value="ECO:0007669"/>
    <property type="project" value="InterPro"/>
</dbReference>
<sequence length="452" mass="45687">MTGLASQLSAAQFAGRIDRLSARSETLEAQISSASNLKSMVLSLSTSLGDRIRVGDLAPAPAMDNGAVASVSLSKSVTPSGSYSVEVTQLAQNQVLASPAVASTDTAIGAGTITLRFGQVTGAGFTEDAAQPSVDIAIGSGATLADVAAAINGSDSGVTAYVADTVNGPRLVMKGAEGAQNGFVLDVTEDAAEPGLSALAWQPGSATGTLVQASQDAALTLDGMAITSASNTLTDVVPGVKMVLTATNIGAPTTLRFSDASESISGAMEDLTAALNEIMAELNTATDPATGDLARDSGARALKNSLRTLAGTVIMGNVAEGGVRTLSDLGLGINRDGTFSLDSEQLAATLARDPEGAAAMFTTGLYGIYSTMDGISRAASSTGNPSSLAGSIARYDDQLDAVGEDQDTLAEKQEALRQRLVTRFAASDSRVSASQSTLAFLESQIAAWNSAD</sequence>
<keyword evidence="8" id="KW-0969">Cilium</keyword>
<dbReference type="GO" id="GO:0009424">
    <property type="term" value="C:bacterial-type flagellum hook"/>
    <property type="evidence" value="ECO:0007669"/>
    <property type="project" value="UniProtKB-UniRule"/>
</dbReference>
<dbReference type="GO" id="GO:0071973">
    <property type="term" value="P:bacterial-type flagellum-dependent cell motility"/>
    <property type="evidence" value="ECO:0007669"/>
    <property type="project" value="TreeGrafter"/>
</dbReference>
<dbReference type="InterPro" id="IPR010809">
    <property type="entry name" value="FliD_C"/>
</dbReference>
<dbReference type="Proteomes" id="UP000612349">
    <property type="component" value="Unassembled WGS sequence"/>
</dbReference>
<comment type="caution">
    <text evidence="8">The sequence shown here is derived from an EMBL/GenBank/DDBJ whole genome shotgun (WGS) entry which is preliminary data.</text>
</comment>
<dbReference type="GO" id="GO:0005576">
    <property type="term" value="C:extracellular region"/>
    <property type="evidence" value="ECO:0007669"/>
    <property type="project" value="UniProtKB-SubCell"/>
</dbReference>
<dbReference type="Pfam" id="PF07195">
    <property type="entry name" value="FliD_C"/>
    <property type="match status" value="1"/>
</dbReference>
<comment type="subcellular location">
    <subcellularLocation>
        <location evidence="5">Secreted</location>
    </subcellularLocation>
    <subcellularLocation>
        <location evidence="5">Bacterial flagellum</location>
    </subcellularLocation>
</comment>
<evidence type="ECO:0000256" key="2">
    <source>
        <dbReference type="ARBA" id="ARBA00011255"/>
    </source>
</evidence>
<accession>A0A917DSZ1</accession>
<evidence type="ECO:0000259" key="7">
    <source>
        <dbReference type="Pfam" id="PF07195"/>
    </source>
</evidence>
<keyword evidence="3" id="KW-0175">Coiled coil</keyword>
<feature type="domain" description="Flagellar hook-associated protein 2 N-terminal" evidence="6">
    <location>
        <begin position="3"/>
        <end position="94"/>
    </location>
</feature>
<dbReference type="Pfam" id="PF07196">
    <property type="entry name" value="Flagellin_IN"/>
    <property type="match status" value="1"/>
</dbReference>
<evidence type="ECO:0000259" key="6">
    <source>
        <dbReference type="Pfam" id="PF02465"/>
    </source>
</evidence>
<dbReference type="InterPro" id="IPR003481">
    <property type="entry name" value="FliD_N"/>
</dbReference>
<reference evidence="8" key="1">
    <citation type="journal article" date="2014" name="Int. J. Syst. Evol. Microbiol.">
        <title>Complete genome sequence of Corynebacterium casei LMG S-19264T (=DSM 44701T), isolated from a smear-ripened cheese.</title>
        <authorList>
            <consortium name="US DOE Joint Genome Institute (JGI-PGF)"/>
            <person name="Walter F."/>
            <person name="Albersmeier A."/>
            <person name="Kalinowski J."/>
            <person name="Ruckert C."/>
        </authorList>
    </citation>
    <scope>NUCLEOTIDE SEQUENCE</scope>
    <source>
        <strain evidence="8">CGMCC 1.15360</strain>
    </source>
</reference>
<evidence type="ECO:0000256" key="4">
    <source>
        <dbReference type="ARBA" id="ARBA00023143"/>
    </source>
</evidence>
<keyword evidence="5" id="KW-0964">Secreted</keyword>
<proteinExistence type="inferred from homology"/>
<comment type="subunit">
    <text evidence="2 5">Homopentamer.</text>
</comment>
<dbReference type="InterPro" id="IPR040026">
    <property type="entry name" value="FliD"/>
</dbReference>
<evidence type="ECO:0000256" key="1">
    <source>
        <dbReference type="ARBA" id="ARBA00009764"/>
    </source>
</evidence>
<gene>
    <name evidence="8" type="primary">fliD</name>
    <name evidence="8" type="ORF">GCM10010990_12090</name>
</gene>
<dbReference type="Pfam" id="PF02465">
    <property type="entry name" value="FliD_N"/>
    <property type="match status" value="1"/>
</dbReference>
<dbReference type="GO" id="GO:0007155">
    <property type="term" value="P:cell adhesion"/>
    <property type="evidence" value="ECO:0007669"/>
    <property type="project" value="InterPro"/>
</dbReference>
<evidence type="ECO:0000256" key="3">
    <source>
        <dbReference type="ARBA" id="ARBA00023054"/>
    </source>
</evidence>
<dbReference type="AlphaFoldDB" id="A0A917DSZ1"/>
<comment type="function">
    <text evidence="5">Required for morphogenesis and for the elongation of the flagellar filament by facilitating polymerization of the flagellin monomers at the tip of growing filament. Forms a capping structure, which prevents flagellin subunits (transported through the central channel of the flagellum) from leaking out without polymerization at the distal end.</text>
</comment>
<keyword evidence="8" id="KW-0282">Flagellum</keyword>
<organism evidence="8 9">
    <name type="scientific">Croceicoccus mobilis</name>
    <dbReference type="NCBI Taxonomy" id="1703339"/>
    <lineage>
        <taxon>Bacteria</taxon>
        <taxon>Pseudomonadati</taxon>
        <taxon>Pseudomonadota</taxon>
        <taxon>Alphaproteobacteria</taxon>
        <taxon>Sphingomonadales</taxon>
        <taxon>Erythrobacteraceae</taxon>
        <taxon>Croceicoccus</taxon>
    </lineage>
</organism>
<dbReference type="PANTHER" id="PTHR30288">
    <property type="entry name" value="FLAGELLAR CAP/ASSEMBLY PROTEIN FLID"/>
    <property type="match status" value="1"/>
</dbReference>
<keyword evidence="9" id="KW-1185">Reference proteome</keyword>
<keyword evidence="4 5" id="KW-0975">Bacterial flagellum</keyword>
<comment type="similarity">
    <text evidence="1 5">Belongs to the FliD family.</text>
</comment>
<reference evidence="8" key="2">
    <citation type="submission" date="2020-09" db="EMBL/GenBank/DDBJ databases">
        <authorList>
            <person name="Sun Q."/>
            <person name="Zhou Y."/>
        </authorList>
    </citation>
    <scope>NUCLEOTIDE SEQUENCE</scope>
    <source>
        <strain evidence="8">CGMCC 1.15360</strain>
    </source>
</reference>
<dbReference type="PANTHER" id="PTHR30288:SF0">
    <property type="entry name" value="FLAGELLAR HOOK-ASSOCIATED PROTEIN 2"/>
    <property type="match status" value="1"/>
</dbReference>
<keyword evidence="8" id="KW-0966">Cell projection</keyword>